<organism evidence="2 3">
    <name type="scientific">Ameca splendens</name>
    <dbReference type="NCBI Taxonomy" id="208324"/>
    <lineage>
        <taxon>Eukaryota</taxon>
        <taxon>Metazoa</taxon>
        <taxon>Chordata</taxon>
        <taxon>Craniata</taxon>
        <taxon>Vertebrata</taxon>
        <taxon>Euteleostomi</taxon>
        <taxon>Actinopterygii</taxon>
        <taxon>Neopterygii</taxon>
        <taxon>Teleostei</taxon>
        <taxon>Neoteleostei</taxon>
        <taxon>Acanthomorphata</taxon>
        <taxon>Ovalentaria</taxon>
        <taxon>Atherinomorphae</taxon>
        <taxon>Cyprinodontiformes</taxon>
        <taxon>Goodeidae</taxon>
        <taxon>Ameca</taxon>
    </lineage>
</organism>
<comment type="caution">
    <text evidence="2">The sequence shown here is derived from an EMBL/GenBank/DDBJ whole genome shotgun (WGS) entry which is preliminary data.</text>
</comment>
<proteinExistence type="predicted"/>
<feature type="region of interest" description="Disordered" evidence="1">
    <location>
        <begin position="1"/>
        <end position="20"/>
    </location>
</feature>
<sequence length="122" mass="13688">MDDVKVFTNEKSNEERQSDKPGLIPAAWIWGKNAPVSNIRGDTTPVPLGSYVYEGQNALEKIIKSEAMREDIVRQNALSVLHQRGGDVTDAPEVLGDYILQFGKYKGKSFRWLLEDYVGCIT</sequence>
<keyword evidence="3" id="KW-1185">Reference proteome</keyword>
<accession>A0ABV0ZSD7</accession>
<reference evidence="2 3" key="1">
    <citation type="submission" date="2021-06" db="EMBL/GenBank/DDBJ databases">
        <authorList>
            <person name="Palmer J.M."/>
        </authorList>
    </citation>
    <scope>NUCLEOTIDE SEQUENCE [LARGE SCALE GENOMIC DNA]</scope>
    <source>
        <strain evidence="2 3">AS_MEX2019</strain>
        <tissue evidence="2">Muscle</tissue>
    </source>
</reference>
<evidence type="ECO:0000313" key="3">
    <source>
        <dbReference type="Proteomes" id="UP001469553"/>
    </source>
</evidence>
<dbReference type="EMBL" id="JAHRIP010071448">
    <property type="protein sequence ID" value="MEQ2309208.1"/>
    <property type="molecule type" value="Genomic_DNA"/>
</dbReference>
<evidence type="ECO:0000313" key="2">
    <source>
        <dbReference type="EMBL" id="MEQ2309208.1"/>
    </source>
</evidence>
<dbReference type="Proteomes" id="UP001469553">
    <property type="component" value="Unassembled WGS sequence"/>
</dbReference>
<name>A0ABV0ZSD7_9TELE</name>
<evidence type="ECO:0000256" key="1">
    <source>
        <dbReference type="SAM" id="MobiDB-lite"/>
    </source>
</evidence>
<protein>
    <submittedName>
        <fullName evidence="2">Uncharacterized protein</fullName>
    </submittedName>
</protein>
<gene>
    <name evidence="2" type="ORF">AMECASPLE_036139</name>
</gene>